<protein>
    <submittedName>
        <fullName evidence="2">Uncharacterized protein</fullName>
    </submittedName>
</protein>
<feature type="chain" id="PRO_5034809223" evidence="1">
    <location>
        <begin position="17"/>
        <end position="87"/>
    </location>
</feature>
<sequence>MLLCLICLLITKLVVNLDYEDNDSNELSTKSVSDMEESGPSNVMVLILPSTQSIDPQNYEKNEGNVVFVIRMTIMPELVQTKINKNK</sequence>
<dbReference type="AlphaFoldDB" id="A0A8H3WZS4"/>
<comment type="caution">
    <text evidence="2">The sequence shown here is derived from an EMBL/GenBank/DDBJ whole genome shotgun (WGS) entry which is preliminary data.</text>
</comment>
<keyword evidence="1" id="KW-0732">Signal</keyword>
<organism evidence="2 3">
    <name type="scientific">Gigaspora margarita</name>
    <dbReference type="NCBI Taxonomy" id="4874"/>
    <lineage>
        <taxon>Eukaryota</taxon>
        <taxon>Fungi</taxon>
        <taxon>Fungi incertae sedis</taxon>
        <taxon>Mucoromycota</taxon>
        <taxon>Glomeromycotina</taxon>
        <taxon>Glomeromycetes</taxon>
        <taxon>Diversisporales</taxon>
        <taxon>Gigasporaceae</taxon>
        <taxon>Gigaspora</taxon>
    </lineage>
</organism>
<feature type="signal peptide" evidence="1">
    <location>
        <begin position="1"/>
        <end position="16"/>
    </location>
</feature>
<evidence type="ECO:0000313" key="3">
    <source>
        <dbReference type="Proteomes" id="UP000439903"/>
    </source>
</evidence>
<name>A0A8H3WZS4_GIGMA</name>
<gene>
    <name evidence="2" type="ORF">F8M41_011801</name>
</gene>
<dbReference type="Proteomes" id="UP000439903">
    <property type="component" value="Unassembled WGS sequence"/>
</dbReference>
<evidence type="ECO:0000313" key="2">
    <source>
        <dbReference type="EMBL" id="KAF0383109.1"/>
    </source>
</evidence>
<proteinExistence type="predicted"/>
<accession>A0A8H3WZS4</accession>
<evidence type="ECO:0000256" key="1">
    <source>
        <dbReference type="SAM" id="SignalP"/>
    </source>
</evidence>
<keyword evidence="3" id="KW-1185">Reference proteome</keyword>
<reference evidence="2 3" key="1">
    <citation type="journal article" date="2019" name="Environ. Microbiol.">
        <title>At the nexus of three kingdoms: the genome of the mycorrhizal fungus Gigaspora margarita provides insights into plant, endobacterial and fungal interactions.</title>
        <authorList>
            <person name="Venice F."/>
            <person name="Ghignone S."/>
            <person name="Salvioli di Fossalunga A."/>
            <person name="Amselem J."/>
            <person name="Novero M."/>
            <person name="Xianan X."/>
            <person name="Sedzielewska Toro K."/>
            <person name="Morin E."/>
            <person name="Lipzen A."/>
            <person name="Grigoriev I.V."/>
            <person name="Henrissat B."/>
            <person name="Martin F.M."/>
            <person name="Bonfante P."/>
        </authorList>
    </citation>
    <scope>NUCLEOTIDE SEQUENCE [LARGE SCALE GENOMIC DNA]</scope>
    <source>
        <strain evidence="2 3">BEG34</strain>
    </source>
</reference>
<dbReference type="EMBL" id="WTPW01002405">
    <property type="protein sequence ID" value="KAF0383109.1"/>
    <property type="molecule type" value="Genomic_DNA"/>
</dbReference>